<proteinExistence type="predicted"/>
<keyword evidence="2" id="KW-0732">Signal</keyword>
<accession>A0ABR0SRB6</accession>
<evidence type="ECO:0000313" key="5">
    <source>
        <dbReference type="Proteomes" id="UP001338125"/>
    </source>
</evidence>
<reference evidence="4 5" key="1">
    <citation type="submission" date="2024-01" db="EMBL/GenBank/DDBJ databases">
        <title>Complete genome of Cladobotryum mycophilum ATHUM6906.</title>
        <authorList>
            <person name="Christinaki A.C."/>
            <person name="Myridakis A.I."/>
            <person name="Kouvelis V.N."/>
        </authorList>
    </citation>
    <scope>NUCLEOTIDE SEQUENCE [LARGE SCALE GENOMIC DNA]</scope>
    <source>
        <strain evidence="4 5">ATHUM6906</strain>
    </source>
</reference>
<evidence type="ECO:0000313" key="4">
    <source>
        <dbReference type="EMBL" id="KAK5994594.1"/>
    </source>
</evidence>
<dbReference type="SMART" id="SM00458">
    <property type="entry name" value="RICIN"/>
    <property type="match status" value="2"/>
</dbReference>
<protein>
    <recommendedName>
        <fullName evidence="3">Ricin B lectin domain-containing protein</fullName>
    </recommendedName>
</protein>
<feature type="domain" description="Ricin B lectin" evidence="3">
    <location>
        <begin position="49"/>
        <end position="194"/>
    </location>
</feature>
<feature type="chain" id="PRO_5045043380" description="Ricin B lectin domain-containing protein" evidence="2">
    <location>
        <begin position="19"/>
        <end position="469"/>
    </location>
</feature>
<feature type="signal peptide" evidence="2">
    <location>
        <begin position="1"/>
        <end position="18"/>
    </location>
</feature>
<dbReference type="CDD" id="cd00161">
    <property type="entry name" value="beta-trefoil_Ricin-like"/>
    <property type="match status" value="2"/>
</dbReference>
<name>A0ABR0SRB6_9HYPO</name>
<evidence type="ECO:0000256" key="1">
    <source>
        <dbReference type="SAM" id="MobiDB-lite"/>
    </source>
</evidence>
<organism evidence="4 5">
    <name type="scientific">Cladobotryum mycophilum</name>
    <dbReference type="NCBI Taxonomy" id="491253"/>
    <lineage>
        <taxon>Eukaryota</taxon>
        <taxon>Fungi</taxon>
        <taxon>Dikarya</taxon>
        <taxon>Ascomycota</taxon>
        <taxon>Pezizomycotina</taxon>
        <taxon>Sordariomycetes</taxon>
        <taxon>Hypocreomycetidae</taxon>
        <taxon>Hypocreales</taxon>
        <taxon>Hypocreaceae</taxon>
        <taxon>Cladobotryum</taxon>
    </lineage>
</organism>
<feature type="compositionally biased region" description="Gly residues" evidence="1">
    <location>
        <begin position="198"/>
        <end position="207"/>
    </location>
</feature>
<evidence type="ECO:0000256" key="2">
    <source>
        <dbReference type="SAM" id="SignalP"/>
    </source>
</evidence>
<comment type="caution">
    <text evidence="4">The sequence shown here is derived from an EMBL/GenBank/DDBJ whole genome shotgun (WGS) entry which is preliminary data.</text>
</comment>
<dbReference type="PROSITE" id="PS50231">
    <property type="entry name" value="RICIN_B_LECTIN"/>
    <property type="match status" value="2"/>
</dbReference>
<sequence length="469" mass="47774">MMYKNSLLVLLASAFASASPVDRRAVQSLNQAAFQEAQQRDNTATRAFSNVQIKTSDGKCLRVDKLSGDFRANLTPIQIVQCGSTNGQGWDIITAGKHNDQKGQMLIVSTLTQACFNVDPRRPAGNQVNLFSCGGRADGSGQVTNSQLFAFAGGSGPLGLQPENAAGQCLFVSGNSLGIQACNSGSASQSFTFGGSAGDGGSGGNGNDGTASASAQPVSTASTGVATHGPAIQISSIAQPSQTTLLKATSTAQPAATSADHNNNGAPTSGGVQTTAAPSGAVPTADPTSPVPVSRAGGVLNPSAAAESNQFDDTAKRAVESANIRAPDGRCLSIDPTAGDFRQNLIPVQLAKCNNDPNQKFDIVTKGKHNDGTSGAALIVSVLTNGCVSFDGRRPAGDTVTLFSCGGRADGGGDTNVGQLFPYKSTATDFVMKPLSENGKTCLTAGPSKVDSGACDNQKDQVFEITYVL</sequence>
<feature type="compositionally biased region" description="Polar residues" evidence="1">
    <location>
        <begin position="216"/>
        <end position="225"/>
    </location>
</feature>
<feature type="region of interest" description="Disordered" evidence="1">
    <location>
        <begin position="245"/>
        <end position="312"/>
    </location>
</feature>
<dbReference type="SUPFAM" id="SSF50370">
    <property type="entry name" value="Ricin B-like lectins"/>
    <property type="match status" value="2"/>
</dbReference>
<feature type="region of interest" description="Disordered" evidence="1">
    <location>
        <begin position="198"/>
        <end position="225"/>
    </location>
</feature>
<keyword evidence="5" id="KW-1185">Reference proteome</keyword>
<dbReference type="Proteomes" id="UP001338125">
    <property type="component" value="Unassembled WGS sequence"/>
</dbReference>
<dbReference type="Gene3D" id="2.80.10.50">
    <property type="match status" value="2"/>
</dbReference>
<evidence type="ECO:0000259" key="3">
    <source>
        <dbReference type="SMART" id="SM00458"/>
    </source>
</evidence>
<dbReference type="InterPro" id="IPR035992">
    <property type="entry name" value="Ricin_B-like_lectins"/>
</dbReference>
<feature type="domain" description="Ricin B lectin" evidence="3">
    <location>
        <begin position="320"/>
        <end position="466"/>
    </location>
</feature>
<dbReference type="EMBL" id="JAVFKD010000010">
    <property type="protein sequence ID" value="KAK5994594.1"/>
    <property type="molecule type" value="Genomic_DNA"/>
</dbReference>
<feature type="compositionally biased region" description="Low complexity" evidence="1">
    <location>
        <begin position="248"/>
        <end position="259"/>
    </location>
</feature>
<gene>
    <name evidence="4" type="ORF">PT974_05073</name>
</gene>
<dbReference type="InterPro" id="IPR000772">
    <property type="entry name" value="Ricin_B_lectin"/>
</dbReference>
<feature type="compositionally biased region" description="Polar residues" evidence="1">
    <location>
        <begin position="260"/>
        <end position="277"/>
    </location>
</feature>